<keyword evidence="4 10" id="KW-0812">Transmembrane</keyword>
<evidence type="ECO:0000256" key="8">
    <source>
        <dbReference type="ARBA" id="ARBA00023136"/>
    </source>
</evidence>
<feature type="transmembrane region" description="Helical" evidence="10">
    <location>
        <begin position="387"/>
        <end position="410"/>
    </location>
</feature>
<proteinExistence type="predicted"/>
<dbReference type="PANTHER" id="PTHR10110">
    <property type="entry name" value="SODIUM/HYDROGEN EXCHANGER"/>
    <property type="match status" value="1"/>
</dbReference>
<evidence type="ECO:0000313" key="13">
    <source>
        <dbReference type="Proteomes" id="UP000515800"/>
    </source>
</evidence>
<keyword evidence="6" id="KW-0915">Sodium</keyword>
<dbReference type="KEGG" id="wdi:H9L19_05380"/>
<comment type="subcellular location">
    <subcellularLocation>
        <location evidence="1">Cell membrane</location>
        <topology evidence="1">Multi-pass membrane protein</topology>
    </subcellularLocation>
</comment>
<dbReference type="Proteomes" id="UP000515800">
    <property type="component" value="Chromosome"/>
</dbReference>
<dbReference type="InterPro" id="IPR018422">
    <property type="entry name" value="Cation/H_exchanger_CPA1"/>
</dbReference>
<feature type="transmembrane region" description="Helical" evidence="10">
    <location>
        <begin position="308"/>
        <end position="329"/>
    </location>
</feature>
<name>A0A7G9T414_9LACO</name>
<feature type="transmembrane region" description="Helical" evidence="10">
    <location>
        <begin position="182"/>
        <end position="203"/>
    </location>
</feature>
<evidence type="ECO:0000256" key="4">
    <source>
        <dbReference type="ARBA" id="ARBA00022692"/>
    </source>
</evidence>
<keyword evidence="9" id="KW-0739">Sodium transport</keyword>
<gene>
    <name evidence="12" type="ORF">H9L19_05380</name>
</gene>
<feature type="transmembrane region" description="Helical" evidence="10">
    <location>
        <begin position="31"/>
        <end position="48"/>
    </location>
</feature>
<evidence type="ECO:0000259" key="11">
    <source>
        <dbReference type="Pfam" id="PF00999"/>
    </source>
</evidence>
<protein>
    <submittedName>
        <fullName evidence="12">Sodium:proton antiporter</fullName>
    </submittedName>
</protein>
<dbReference type="EMBL" id="CP060724">
    <property type="protein sequence ID" value="QNN74839.1"/>
    <property type="molecule type" value="Genomic_DNA"/>
</dbReference>
<organism evidence="12 13">
    <name type="scientific">Weissella diestrammenae</name>
    <dbReference type="NCBI Taxonomy" id="1162633"/>
    <lineage>
        <taxon>Bacteria</taxon>
        <taxon>Bacillati</taxon>
        <taxon>Bacillota</taxon>
        <taxon>Bacilli</taxon>
        <taxon>Lactobacillales</taxon>
        <taxon>Lactobacillaceae</taxon>
        <taxon>Weissella</taxon>
    </lineage>
</organism>
<keyword evidence="3" id="KW-1003">Cell membrane</keyword>
<evidence type="ECO:0000256" key="5">
    <source>
        <dbReference type="ARBA" id="ARBA00022989"/>
    </source>
</evidence>
<keyword evidence="13" id="KW-1185">Reference proteome</keyword>
<dbReference type="GO" id="GO:0051453">
    <property type="term" value="P:regulation of intracellular pH"/>
    <property type="evidence" value="ECO:0007669"/>
    <property type="project" value="TreeGrafter"/>
</dbReference>
<feature type="transmembrane region" description="Helical" evidence="10">
    <location>
        <begin position="154"/>
        <end position="176"/>
    </location>
</feature>
<feature type="transmembrane region" description="Helical" evidence="10">
    <location>
        <begin position="350"/>
        <end position="375"/>
    </location>
</feature>
<feature type="transmembrane region" description="Helical" evidence="10">
    <location>
        <begin position="54"/>
        <end position="71"/>
    </location>
</feature>
<evidence type="ECO:0000256" key="3">
    <source>
        <dbReference type="ARBA" id="ARBA00022475"/>
    </source>
</evidence>
<evidence type="ECO:0000256" key="10">
    <source>
        <dbReference type="SAM" id="Phobius"/>
    </source>
</evidence>
<dbReference type="AlphaFoldDB" id="A0A7G9T414"/>
<feature type="transmembrane region" description="Helical" evidence="10">
    <location>
        <begin position="112"/>
        <end position="133"/>
    </location>
</feature>
<feature type="transmembrane region" description="Helical" evidence="10">
    <location>
        <begin position="6"/>
        <end position="24"/>
    </location>
</feature>
<feature type="transmembrane region" description="Helical" evidence="10">
    <location>
        <begin position="275"/>
        <end position="296"/>
    </location>
</feature>
<evidence type="ECO:0000256" key="2">
    <source>
        <dbReference type="ARBA" id="ARBA00022448"/>
    </source>
</evidence>
<dbReference type="GO" id="GO:0005886">
    <property type="term" value="C:plasma membrane"/>
    <property type="evidence" value="ECO:0007669"/>
    <property type="project" value="UniProtKB-SubCell"/>
</dbReference>
<evidence type="ECO:0000256" key="1">
    <source>
        <dbReference type="ARBA" id="ARBA00004651"/>
    </source>
</evidence>
<evidence type="ECO:0000313" key="12">
    <source>
        <dbReference type="EMBL" id="QNN74839.1"/>
    </source>
</evidence>
<evidence type="ECO:0000256" key="9">
    <source>
        <dbReference type="ARBA" id="ARBA00023201"/>
    </source>
</evidence>
<feature type="transmembrane region" description="Helical" evidence="10">
    <location>
        <begin position="83"/>
        <end position="106"/>
    </location>
</feature>
<dbReference type="GO" id="GO:0015385">
    <property type="term" value="F:sodium:proton antiporter activity"/>
    <property type="evidence" value="ECO:0007669"/>
    <property type="project" value="InterPro"/>
</dbReference>
<dbReference type="PANTHER" id="PTHR10110:SF86">
    <property type="entry name" value="SODIUM_HYDROGEN EXCHANGER 7"/>
    <property type="match status" value="1"/>
</dbReference>
<accession>A0A7G9T414</accession>
<dbReference type="RefSeq" id="WP_187528674.1">
    <property type="nucleotide sequence ID" value="NZ_CP060724.1"/>
</dbReference>
<reference evidence="12 13" key="1">
    <citation type="submission" date="2020-08" db="EMBL/GenBank/DDBJ databases">
        <title>Genome sequence of Weissella diestrammenae KACC 16890T.</title>
        <authorList>
            <person name="Hyun D.-W."/>
            <person name="Bae J.-W."/>
        </authorList>
    </citation>
    <scope>NUCLEOTIDE SEQUENCE [LARGE SCALE GENOMIC DNA]</scope>
    <source>
        <strain evidence="12 13">KACC 16890</strain>
    </source>
</reference>
<keyword evidence="5 10" id="KW-1133">Transmembrane helix</keyword>
<sequence>MDTLEVIIALVGLVLIGNMLSHFIKSIPVSLIQIGLGLLVAISFNVEIKLETSWFLLLFIAPLLYSDAWRFPKRELWALRGPIFGNAILLVVITTVLGGLIIYLIVPELSLPVAFAIAAILSPTDPVAVQAIAKDAKLPANVLHLVAGESLINDASGLVAFKFAIAATVAGTFSLLHATGEFIYMSLVGALVGALIISIFNAATDFLAEKGAHDVVFSVSVQLFSPFIIYLTAEHFHASGVIAVVVAAIIANLQTKTDVNYTGELHLTGIQTWNILGYLLDGTIFVLLGIEIPVAMQNFAGETGKLSLMMVTLYAFATWLTVFGIRVLWTYFTQFVRRRTHHDEVLSWRIAIVSGLTGVRGAVTMAGVLSVPLFIADGKTPFPERGLMLFISSAVIIISLLAAVIFLPLLAEKPVKQKGTAAPVAKHMTEARAHIYVLQSAVREIEQHRRENNQTVAYDIMLRYQMQIRQIQLENMSIDKLNPMLASEVTIRRIALTAERDSLRQLLVDEKISEFVYTSEVRRIDRLMNDLERMHQRPSQKGSMRCLKGWFLRGIRAVRVWLTDEENDKVRAEYMIAQSEAAKAAITAISEFTSRSDDQVKKIDQQIAHNLVISYRNRIEKAKWVKREFTDVQTEAIKMALEMIGLTAQREAVQHLFEAHFISADTGMKLRQGINFTEAGLLTKEAH</sequence>
<dbReference type="InterPro" id="IPR006153">
    <property type="entry name" value="Cation/H_exchanger_TM"/>
</dbReference>
<keyword evidence="2" id="KW-0813">Transport</keyword>
<dbReference type="GO" id="GO:0098719">
    <property type="term" value="P:sodium ion import across plasma membrane"/>
    <property type="evidence" value="ECO:0007669"/>
    <property type="project" value="TreeGrafter"/>
</dbReference>
<evidence type="ECO:0000256" key="6">
    <source>
        <dbReference type="ARBA" id="ARBA00023053"/>
    </source>
</evidence>
<dbReference type="GO" id="GO:0015386">
    <property type="term" value="F:potassium:proton antiporter activity"/>
    <property type="evidence" value="ECO:0007669"/>
    <property type="project" value="TreeGrafter"/>
</dbReference>
<keyword evidence="7" id="KW-0406">Ion transport</keyword>
<feature type="transmembrane region" description="Helical" evidence="10">
    <location>
        <begin position="238"/>
        <end position="255"/>
    </location>
</feature>
<dbReference type="Pfam" id="PF00999">
    <property type="entry name" value="Na_H_Exchanger"/>
    <property type="match status" value="1"/>
</dbReference>
<feature type="domain" description="Cation/H+ exchanger transmembrane" evidence="11">
    <location>
        <begin position="14"/>
        <end position="410"/>
    </location>
</feature>
<keyword evidence="8 10" id="KW-0472">Membrane</keyword>
<dbReference type="Gene3D" id="6.10.140.1330">
    <property type="match status" value="1"/>
</dbReference>
<evidence type="ECO:0000256" key="7">
    <source>
        <dbReference type="ARBA" id="ARBA00023065"/>
    </source>
</evidence>